<dbReference type="RefSeq" id="WP_311560395.1">
    <property type="nucleotide sequence ID" value="NZ_JAVREJ010000050.1"/>
</dbReference>
<feature type="chain" id="PRO_5047375774" evidence="1">
    <location>
        <begin position="29"/>
        <end position="333"/>
    </location>
</feature>
<dbReference type="SUPFAM" id="SSF53850">
    <property type="entry name" value="Periplasmic binding protein-like II"/>
    <property type="match status" value="1"/>
</dbReference>
<dbReference type="PANTHER" id="PTHR42941:SF1">
    <property type="entry name" value="SLL1037 PROTEIN"/>
    <property type="match status" value="1"/>
</dbReference>
<name>A0ABU2NIT8_9PSEU</name>
<dbReference type="CDD" id="cd13569">
    <property type="entry name" value="PBP2_TAXI_TRAP_like_1"/>
    <property type="match status" value="1"/>
</dbReference>
<dbReference type="PROSITE" id="PS51257">
    <property type="entry name" value="PROKAR_LIPOPROTEIN"/>
    <property type="match status" value="1"/>
</dbReference>
<sequence length="333" mass="34246">MMIRRFRVFAAVAALALLLGACGGRQQAAAPPQTAGASSCEAGSGQITIATGNSTGVYYVLGGGLASLISANTPLKATAAETGASVQNIQQLVAGEYDVAFSLADTAADAVRGQGAFTAPQDVQALARIYSNYTHVVVQKSSGITTMADFRGKRISTGSPKSGTEVIATRLLQAAGLNPETDVQPQRLELGKTIDAMKDGSIDGFVWSGGLPTGGVTDLFTSAGDRVEFLDISGLLPKLQEINPVYAEGTVPASAYGTPADVKTIVVPNLLLVRNDFPAGNACAITKLMFDKKADLEKVHPAAKELDPKVAVDTAPVVLAPGSQTALQQLGAT</sequence>
<keyword evidence="1" id="KW-0732">Signal</keyword>
<proteinExistence type="predicted"/>
<protein>
    <submittedName>
        <fullName evidence="2">TAXI family TRAP transporter solute-binding subunit</fullName>
    </submittedName>
</protein>
<evidence type="ECO:0000313" key="3">
    <source>
        <dbReference type="Proteomes" id="UP001183202"/>
    </source>
</evidence>
<dbReference type="Pfam" id="PF16868">
    <property type="entry name" value="NMT1_3"/>
    <property type="match status" value="1"/>
</dbReference>
<dbReference type="PANTHER" id="PTHR42941">
    <property type="entry name" value="SLL1037 PROTEIN"/>
    <property type="match status" value="1"/>
</dbReference>
<accession>A0ABU2NIT8</accession>
<dbReference type="EMBL" id="JAVREJ010000050">
    <property type="protein sequence ID" value="MDT0353886.1"/>
    <property type="molecule type" value="Genomic_DNA"/>
</dbReference>
<gene>
    <name evidence="2" type="ORF">RM445_30820</name>
</gene>
<organism evidence="2 3">
    <name type="scientific">Pseudonocardia charpentierae</name>
    <dbReference type="NCBI Taxonomy" id="3075545"/>
    <lineage>
        <taxon>Bacteria</taxon>
        <taxon>Bacillati</taxon>
        <taxon>Actinomycetota</taxon>
        <taxon>Actinomycetes</taxon>
        <taxon>Pseudonocardiales</taxon>
        <taxon>Pseudonocardiaceae</taxon>
        <taxon>Pseudonocardia</taxon>
    </lineage>
</organism>
<evidence type="ECO:0000313" key="2">
    <source>
        <dbReference type="EMBL" id="MDT0353886.1"/>
    </source>
</evidence>
<dbReference type="NCBIfam" id="TIGR02122">
    <property type="entry name" value="TRAP_TAXI"/>
    <property type="match status" value="1"/>
</dbReference>
<keyword evidence="3" id="KW-1185">Reference proteome</keyword>
<dbReference type="Gene3D" id="3.40.190.10">
    <property type="entry name" value="Periplasmic binding protein-like II"/>
    <property type="match status" value="2"/>
</dbReference>
<comment type="caution">
    <text evidence="2">The sequence shown here is derived from an EMBL/GenBank/DDBJ whole genome shotgun (WGS) entry which is preliminary data.</text>
</comment>
<feature type="signal peptide" evidence="1">
    <location>
        <begin position="1"/>
        <end position="28"/>
    </location>
</feature>
<dbReference type="Proteomes" id="UP001183202">
    <property type="component" value="Unassembled WGS sequence"/>
</dbReference>
<dbReference type="InterPro" id="IPR011852">
    <property type="entry name" value="TRAP_TAXI"/>
</dbReference>
<reference evidence="3" key="1">
    <citation type="submission" date="2023-07" db="EMBL/GenBank/DDBJ databases">
        <title>30 novel species of actinomycetes from the DSMZ collection.</title>
        <authorList>
            <person name="Nouioui I."/>
        </authorList>
    </citation>
    <scope>NUCLEOTIDE SEQUENCE [LARGE SCALE GENOMIC DNA]</scope>
    <source>
        <strain evidence="3">DSM 45834</strain>
    </source>
</reference>
<evidence type="ECO:0000256" key="1">
    <source>
        <dbReference type="SAM" id="SignalP"/>
    </source>
</evidence>